<proteinExistence type="inferred from homology"/>
<evidence type="ECO:0000256" key="4">
    <source>
        <dbReference type="PIRSR" id="PIRSR603782-2"/>
    </source>
</evidence>
<organism evidence="6 7">
    <name type="scientific">Stigmatella aurantiaca</name>
    <dbReference type="NCBI Taxonomy" id="41"/>
    <lineage>
        <taxon>Bacteria</taxon>
        <taxon>Pseudomonadati</taxon>
        <taxon>Myxococcota</taxon>
        <taxon>Myxococcia</taxon>
        <taxon>Myxococcales</taxon>
        <taxon>Cystobacterineae</taxon>
        <taxon>Archangiaceae</taxon>
        <taxon>Stigmatella</taxon>
    </lineage>
</organism>
<evidence type="ECO:0000313" key="6">
    <source>
        <dbReference type="EMBL" id="SEK89517.1"/>
    </source>
</evidence>
<keyword evidence="4" id="KW-1015">Disulfide bond</keyword>
<feature type="disulfide bond" description="Redox-active" evidence="4">
    <location>
        <begin position="64"/>
        <end position="68"/>
    </location>
</feature>
<protein>
    <submittedName>
        <fullName evidence="6">Protein SCO1/2</fullName>
    </submittedName>
</protein>
<name>A0A1H7KU95_STIAU</name>
<dbReference type="Gene3D" id="3.40.30.10">
    <property type="entry name" value="Glutaredoxin"/>
    <property type="match status" value="1"/>
</dbReference>
<dbReference type="OrthoDB" id="9790194at2"/>
<keyword evidence="2 3" id="KW-0186">Copper</keyword>
<feature type="domain" description="Thioredoxin" evidence="5">
    <location>
        <begin position="26"/>
        <end position="198"/>
    </location>
</feature>
<keyword evidence="7" id="KW-1185">Reference proteome</keyword>
<gene>
    <name evidence="6" type="ORF">SAMN05444354_1036</name>
</gene>
<dbReference type="PANTHER" id="PTHR12151:SF25">
    <property type="entry name" value="LINALOOL DEHYDRATASE_ISOMERASE DOMAIN-CONTAINING PROTEIN"/>
    <property type="match status" value="1"/>
</dbReference>
<evidence type="ECO:0000256" key="3">
    <source>
        <dbReference type="PIRSR" id="PIRSR603782-1"/>
    </source>
</evidence>
<feature type="binding site" evidence="3">
    <location>
        <position position="68"/>
    </location>
    <ligand>
        <name>Cu cation</name>
        <dbReference type="ChEBI" id="CHEBI:23378"/>
    </ligand>
</feature>
<feature type="binding site" evidence="3">
    <location>
        <position position="64"/>
    </location>
    <ligand>
        <name>Cu cation</name>
        <dbReference type="ChEBI" id="CHEBI:23378"/>
    </ligand>
</feature>
<evidence type="ECO:0000256" key="1">
    <source>
        <dbReference type="ARBA" id="ARBA00010996"/>
    </source>
</evidence>
<dbReference type="InterPro" id="IPR036249">
    <property type="entry name" value="Thioredoxin-like_sf"/>
</dbReference>
<dbReference type="SUPFAM" id="SSF52833">
    <property type="entry name" value="Thioredoxin-like"/>
    <property type="match status" value="1"/>
</dbReference>
<dbReference type="CDD" id="cd02968">
    <property type="entry name" value="SCO"/>
    <property type="match status" value="1"/>
</dbReference>
<dbReference type="PROSITE" id="PS51257">
    <property type="entry name" value="PROKAR_LIPOPROTEIN"/>
    <property type="match status" value="1"/>
</dbReference>
<feature type="binding site" evidence="3">
    <location>
        <position position="163"/>
    </location>
    <ligand>
        <name>Cu cation</name>
        <dbReference type="ChEBI" id="CHEBI:23378"/>
    </ligand>
</feature>
<sequence length="201" mass="22345">MGAARLLPIMLGMLLAGCLRDKDFAVEPAQPAPPLEVTRASGTAFQLSALRGKVVIVSFGYTACPDVCPTTLSRLNNLQRRLGLLGQDLEVVFVTVDPERDTERRLDDYVNIFNRRFTALRLEGEALTALLSAYRVTATRRYPDAERYGNHALTGEVPYTVDHTGGYFVIGRDGMLRLRIPYDAPLERMQESVEGLLQESL</sequence>
<dbReference type="PANTHER" id="PTHR12151">
    <property type="entry name" value="ELECTRON TRANSPORT PROTIN SCO1/SENC FAMILY MEMBER"/>
    <property type="match status" value="1"/>
</dbReference>
<comment type="similarity">
    <text evidence="1">Belongs to the SCO1/2 family.</text>
</comment>
<dbReference type="Pfam" id="PF02630">
    <property type="entry name" value="SCO1-SenC"/>
    <property type="match status" value="1"/>
</dbReference>
<evidence type="ECO:0000256" key="2">
    <source>
        <dbReference type="ARBA" id="ARBA00023008"/>
    </source>
</evidence>
<evidence type="ECO:0000313" key="7">
    <source>
        <dbReference type="Proteomes" id="UP000182719"/>
    </source>
</evidence>
<dbReference type="AlphaFoldDB" id="A0A1H7KU95"/>
<dbReference type="InterPro" id="IPR003782">
    <property type="entry name" value="SCO1/SenC"/>
</dbReference>
<dbReference type="EMBL" id="FOAP01000003">
    <property type="protein sequence ID" value="SEK89517.1"/>
    <property type="molecule type" value="Genomic_DNA"/>
</dbReference>
<dbReference type="PROSITE" id="PS51352">
    <property type="entry name" value="THIOREDOXIN_2"/>
    <property type="match status" value="1"/>
</dbReference>
<reference evidence="7" key="1">
    <citation type="submission" date="2016-10" db="EMBL/GenBank/DDBJ databases">
        <authorList>
            <person name="Varghese N."/>
            <person name="Submissions S."/>
        </authorList>
    </citation>
    <scope>NUCLEOTIDE SEQUENCE [LARGE SCALE GENOMIC DNA]</scope>
    <source>
        <strain evidence="7">DSM 17044</strain>
    </source>
</reference>
<dbReference type="Proteomes" id="UP000182719">
    <property type="component" value="Unassembled WGS sequence"/>
</dbReference>
<dbReference type="RefSeq" id="WP_075005645.1">
    <property type="nucleotide sequence ID" value="NZ_FOAP01000003.1"/>
</dbReference>
<accession>A0A1H7KU95</accession>
<dbReference type="InterPro" id="IPR013766">
    <property type="entry name" value="Thioredoxin_domain"/>
</dbReference>
<evidence type="ECO:0000259" key="5">
    <source>
        <dbReference type="PROSITE" id="PS51352"/>
    </source>
</evidence>
<keyword evidence="3" id="KW-0479">Metal-binding</keyword>
<dbReference type="GO" id="GO:0046872">
    <property type="term" value="F:metal ion binding"/>
    <property type="evidence" value="ECO:0007669"/>
    <property type="project" value="UniProtKB-KW"/>
</dbReference>